<gene>
    <name evidence="1" type="ORF">SAMN04488506_1700</name>
</gene>
<reference evidence="1 2" key="1">
    <citation type="submission" date="2016-10" db="EMBL/GenBank/DDBJ databases">
        <authorList>
            <person name="de Groot N.N."/>
        </authorList>
    </citation>
    <scope>NUCLEOTIDE SEQUENCE [LARGE SCALE GENOMIC DNA]</scope>
    <source>
        <strain evidence="1 2">DSM 20581</strain>
    </source>
</reference>
<proteinExistence type="predicted"/>
<dbReference type="AlphaFoldDB" id="A0A1I5Y178"/>
<dbReference type="STRING" id="82801.SAMN04488506_1700"/>
<name>A0A1I5Y178_9LACT</name>
<dbReference type="Proteomes" id="UP000199136">
    <property type="component" value="Unassembled WGS sequence"/>
</dbReference>
<accession>A0A1I5Y178</accession>
<evidence type="ECO:0008006" key="3">
    <source>
        <dbReference type="Google" id="ProtNLM"/>
    </source>
</evidence>
<evidence type="ECO:0000313" key="1">
    <source>
        <dbReference type="EMBL" id="SFQ37860.1"/>
    </source>
</evidence>
<keyword evidence="2" id="KW-1185">Reference proteome</keyword>
<dbReference type="NCBIfam" id="NF047400">
    <property type="entry name" value="MazE_PemI_antitoxin"/>
    <property type="match status" value="1"/>
</dbReference>
<dbReference type="OrthoDB" id="71707at2"/>
<protein>
    <recommendedName>
        <fullName evidence="3">AbrB family transcriptional regulator</fullName>
    </recommendedName>
</protein>
<organism evidence="1 2">
    <name type="scientific">Desemzia incerta</name>
    <dbReference type="NCBI Taxonomy" id="82801"/>
    <lineage>
        <taxon>Bacteria</taxon>
        <taxon>Bacillati</taxon>
        <taxon>Bacillota</taxon>
        <taxon>Bacilli</taxon>
        <taxon>Lactobacillales</taxon>
        <taxon>Carnobacteriaceae</taxon>
        <taxon>Desemzia</taxon>
    </lineage>
</organism>
<dbReference type="EMBL" id="FOXW01000006">
    <property type="protein sequence ID" value="SFQ37860.1"/>
    <property type="molecule type" value="Genomic_DNA"/>
</dbReference>
<evidence type="ECO:0000313" key="2">
    <source>
        <dbReference type="Proteomes" id="UP000199136"/>
    </source>
</evidence>
<sequence>MMTTKAEKQGNAMIITLPEFLEVKDGEEFFIVKKENGIIVLVPKLEDPFEYAENGKLYISNESMDHFPVAHKFD</sequence>
<dbReference type="RefSeq" id="WP_092480737.1">
    <property type="nucleotide sequence ID" value="NZ_CP126128.1"/>
</dbReference>